<dbReference type="KEGG" id="gtt:GUITHDRAFT_54257"/>
<dbReference type="GeneID" id="17309608"/>
<reference evidence="4" key="2">
    <citation type="submission" date="2012-11" db="EMBL/GenBank/DDBJ databases">
        <authorList>
            <person name="Kuo A."/>
            <person name="Curtis B.A."/>
            <person name="Tanifuji G."/>
            <person name="Burki F."/>
            <person name="Gruber A."/>
            <person name="Irimia M."/>
            <person name="Maruyama S."/>
            <person name="Arias M.C."/>
            <person name="Ball S.G."/>
            <person name="Gile G.H."/>
            <person name="Hirakawa Y."/>
            <person name="Hopkins J.F."/>
            <person name="Rensing S.A."/>
            <person name="Schmutz J."/>
            <person name="Symeonidi A."/>
            <person name="Elias M."/>
            <person name="Eveleigh R.J."/>
            <person name="Herman E.K."/>
            <person name="Klute M.J."/>
            <person name="Nakayama T."/>
            <person name="Obornik M."/>
            <person name="Reyes-Prieto A."/>
            <person name="Armbrust E.V."/>
            <person name="Aves S.J."/>
            <person name="Beiko R.G."/>
            <person name="Coutinho P."/>
            <person name="Dacks J.B."/>
            <person name="Durnford D.G."/>
            <person name="Fast N.M."/>
            <person name="Green B.R."/>
            <person name="Grisdale C."/>
            <person name="Hempe F."/>
            <person name="Henrissat B."/>
            <person name="Hoppner M.P."/>
            <person name="Ishida K.-I."/>
            <person name="Kim E."/>
            <person name="Koreny L."/>
            <person name="Kroth P.G."/>
            <person name="Liu Y."/>
            <person name="Malik S.-B."/>
            <person name="Maier U.G."/>
            <person name="McRose D."/>
            <person name="Mock T."/>
            <person name="Neilson J.A."/>
            <person name="Onodera N.T."/>
            <person name="Poole A.M."/>
            <person name="Pritham E.J."/>
            <person name="Richards T.A."/>
            <person name="Rocap G."/>
            <person name="Roy S.W."/>
            <person name="Sarai C."/>
            <person name="Schaack S."/>
            <person name="Shirato S."/>
            <person name="Slamovits C.H."/>
            <person name="Spencer D.F."/>
            <person name="Suzuki S."/>
            <person name="Worden A.Z."/>
            <person name="Zauner S."/>
            <person name="Barry K."/>
            <person name="Bell C."/>
            <person name="Bharti A.K."/>
            <person name="Crow J.A."/>
            <person name="Grimwood J."/>
            <person name="Kramer R."/>
            <person name="Lindquist E."/>
            <person name="Lucas S."/>
            <person name="Salamov A."/>
            <person name="McFadden G.I."/>
            <person name="Lane C.E."/>
            <person name="Keeling P.J."/>
            <person name="Gray M.W."/>
            <person name="Grigoriev I.V."/>
            <person name="Archibald J.M."/>
        </authorList>
    </citation>
    <scope>NUCLEOTIDE SEQUENCE</scope>
    <source>
        <strain evidence="4">CCMP2712</strain>
    </source>
</reference>
<feature type="non-terminal residue" evidence="2">
    <location>
        <position position="1"/>
    </location>
</feature>
<name>L1JWZ6_GUITC</name>
<dbReference type="EMBL" id="JH992971">
    <property type="protein sequence ID" value="EKX52839.1"/>
    <property type="molecule type" value="Genomic_DNA"/>
</dbReference>
<proteinExistence type="predicted"/>
<organism evidence="2">
    <name type="scientific">Guillardia theta (strain CCMP2712)</name>
    <name type="common">Cryptophyte</name>
    <dbReference type="NCBI Taxonomy" id="905079"/>
    <lineage>
        <taxon>Eukaryota</taxon>
        <taxon>Cryptophyceae</taxon>
        <taxon>Pyrenomonadales</taxon>
        <taxon>Geminigeraceae</taxon>
        <taxon>Guillardia</taxon>
    </lineage>
</organism>
<dbReference type="PaxDb" id="55529-EKX52839"/>
<dbReference type="Proteomes" id="UP000011087">
    <property type="component" value="Unassembled WGS sequence"/>
</dbReference>
<dbReference type="SUPFAM" id="SSF81296">
    <property type="entry name" value="E set domains"/>
    <property type="match status" value="1"/>
</dbReference>
<dbReference type="RefSeq" id="XP_005839819.1">
    <property type="nucleotide sequence ID" value="XM_005839762.1"/>
</dbReference>
<sequence>IVTSISPTKGSARGSEVITVHGSGFSMEFSYVCKFGSLSVKATVMSLNELICLSPT</sequence>
<keyword evidence="4" id="KW-1185">Reference proteome</keyword>
<feature type="non-terminal residue" evidence="2">
    <location>
        <position position="56"/>
    </location>
</feature>
<dbReference type="HOGENOM" id="CLU_3020731_0_0_1"/>
<evidence type="ECO:0000313" key="3">
    <source>
        <dbReference type="EnsemblProtists" id="EKX52839"/>
    </source>
</evidence>
<dbReference type="InterPro" id="IPR014756">
    <property type="entry name" value="Ig_E-set"/>
</dbReference>
<gene>
    <name evidence="2" type="ORF">GUITHDRAFT_54257</name>
</gene>
<protein>
    <recommendedName>
        <fullName evidence="1">IPT/TIG domain-containing protein</fullName>
    </recommendedName>
</protein>
<evidence type="ECO:0000259" key="1">
    <source>
        <dbReference type="Pfam" id="PF01833"/>
    </source>
</evidence>
<dbReference type="CDD" id="cd00102">
    <property type="entry name" value="IPT"/>
    <property type="match status" value="1"/>
</dbReference>
<accession>L1JWZ6</accession>
<dbReference type="EnsemblProtists" id="EKX52839">
    <property type="protein sequence ID" value="EKX52839"/>
    <property type="gene ID" value="GUITHDRAFT_54257"/>
</dbReference>
<dbReference type="Gene3D" id="2.60.40.10">
    <property type="entry name" value="Immunoglobulins"/>
    <property type="match status" value="1"/>
</dbReference>
<dbReference type="AlphaFoldDB" id="L1JWZ6"/>
<reference evidence="2 4" key="1">
    <citation type="journal article" date="2012" name="Nature">
        <title>Algal genomes reveal evolutionary mosaicism and the fate of nucleomorphs.</title>
        <authorList>
            <consortium name="DOE Joint Genome Institute"/>
            <person name="Curtis B.A."/>
            <person name="Tanifuji G."/>
            <person name="Burki F."/>
            <person name="Gruber A."/>
            <person name="Irimia M."/>
            <person name="Maruyama S."/>
            <person name="Arias M.C."/>
            <person name="Ball S.G."/>
            <person name="Gile G.H."/>
            <person name="Hirakawa Y."/>
            <person name="Hopkins J.F."/>
            <person name="Kuo A."/>
            <person name="Rensing S.A."/>
            <person name="Schmutz J."/>
            <person name="Symeonidi A."/>
            <person name="Elias M."/>
            <person name="Eveleigh R.J."/>
            <person name="Herman E.K."/>
            <person name="Klute M.J."/>
            <person name="Nakayama T."/>
            <person name="Obornik M."/>
            <person name="Reyes-Prieto A."/>
            <person name="Armbrust E.V."/>
            <person name="Aves S.J."/>
            <person name="Beiko R.G."/>
            <person name="Coutinho P."/>
            <person name="Dacks J.B."/>
            <person name="Durnford D.G."/>
            <person name="Fast N.M."/>
            <person name="Green B.R."/>
            <person name="Grisdale C.J."/>
            <person name="Hempel F."/>
            <person name="Henrissat B."/>
            <person name="Hoppner M.P."/>
            <person name="Ishida K."/>
            <person name="Kim E."/>
            <person name="Koreny L."/>
            <person name="Kroth P.G."/>
            <person name="Liu Y."/>
            <person name="Malik S.B."/>
            <person name="Maier U.G."/>
            <person name="McRose D."/>
            <person name="Mock T."/>
            <person name="Neilson J.A."/>
            <person name="Onodera N.T."/>
            <person name="Poole A.M."/>
            <person name="Pritham E.J."/>
            <person name="Richards T.A."/>
            <person name="Rocap G."/>
            <person name="Roy S.W."/>
            <person name="Sarai C."/>
            <person name="Schaack S."/>
            <person name="Shirato S."/>
            <person name="Slamovits C.H."/>
            <person name="Spencer D.F."/>
            <person name="Suzuki S."/>
            <person name="Worden A.Z."/>
            <person name="Zauner S."/>
            <person name="Barry K."/>
            <person name="Bell C."/>
            <person name="Bharti A.K."/>
            <person name="Crow J.A."/>
            <person name="Grimwood J."/>
            <person name="Kramer R."/>
            <person name="Lindquist E."/>
            <person name="Lucas S."/>
            <person name="Salamov A."/>
            <person name="McFadden G.I."/>
            <person name="Lane C.E."/>
            <person name="Keeling P.J."/>
            <person name="Gray M.W."/>
            <person name="Grigoriev I.V."/>
            <person name="Archibald J.M."/>
        </authorList>
    </citation>
    <scope>NUCLEOTIDE SEQUENCE</scope>
    <source>
        <strain evidence="2 4">CCMP2712</strain>
    </source>
</reference>
<evidence type="ECO:0000313" key="2">
    <source>
        <dbReference type="EMBL" id="EKX52839.1"/>
    </source>
</evidence>
<dbReference type="InterPro" id="IPR013783">
    <property type="entry name" value="Ig-like_fold"/>
</dbReference>
<dbReference type="Pfam" id="PF01833">
    <property type="entry name" value="TIG"/>
    <property type="match status" value="1"/>
</dbReference>
<evidence type="ECO:0000313" key="4">
    <source>
        <dbReference type="Proteomes" id="UP000011087"/>
    </source>
</evidence>
<dbReference type="InterPro" id="IPR002909">
    <property type="entry name" value="IPT_dom"/>
</dbReference>
<reference evidence="3" key="3">
    <citation type="submission" date="2015-06" db="UniProtKB">
        <authorList>
            <consortium name="EnsemblProtists"/>
        </authorList>
    </citation>
    <scope>IDENTIFICATION</scope>
</reference>
<feature type="domain" description="IPT/TIG" evidence="1">
    <location>
        <begin position="1"/>
        <end position="55"/>
    </location>
</feature>